<name>A0A1B6MUY4_9HEMI</name>
<evidence type="ECO:0000313" key="1">
    <source>
        <dbReference type="EMBL" id="JAT39721.1"/>
    </source>
</evidence>
<proteinExistence type="predicted"/>
<dbReference type="GO" id="GO:0017171">
    <property type="term" value="F:serine hydrolase activity"/>
    <property type="evidence" value="ECO:0007669"/>
    <property type="project" value="TreeGrafter"/>
</dbReference>
<dbReference type="EMBL" id="GEBQ01000256">
    <property type="protein sequence ID" value="JAT39721.1"/>
    <property type="molecule type" value="Transcribed_RNA"/>
</dbReference>
<dbReference type="InterPro" id="IPR029058">
    <property type="entry name" value="AB_hydrolase_fold"/>
</dbReference>
<dbReference type="Gene3D" id="3.40.50.1820">
    <property type="entry name" value="alpha/beta hydrolase"/>
    <property type="match status" value="1"/>
</dbReference>
<dbReference type="Pfam" id="PF05705">
    <property type="entry name" value="DUF829"/>
    <property type="match status" value="1"/>
</dbReference>
<dbReference type="InterPro" id="IPR008547">
    <property type="entry name" value="DUF829_TMEM53"/>
</dbReference>
<organism evidence="1">
    <name type="scientific">Graphocephala atropunctata</name>
    <dbReference type="NCBI Taxonomy" id="36148"/>
    <lineage>
        <taxon>Eukaryota</taxon>
        <taxon>Metazoa</taxon>
        <taxon>Ecdysozoa</taxon>
        <taxon>Arthropoda</taxon>
        <taxon>Hexapoda</taxon>
        <taxon>Insecta</taxon>
        <taxon>Pterygota</taxon>
        <taxon>Neoptera</taxon>
        <taxon>Paraneoptera</taxon>
        <taxon>Hemiptera</taxon>
        <taxon>Auchenorrhyncha</taxon>
        <taxon>Membracoidea</taxon>
        <taxon>Cicadellidae</taxon>
        <taxon>Cicadellinae</taxon>
        <taxon>Cicadellini</taxon>
        <taxon>Graphocephala</taxon>
    </lineage>
</organism>
<dbReference type="AlphaFoldDB" id="A0A1B6MUY4"/>
<dbReference type="SUPFAM" id="SSF53474">
    <property type="entry name" value="alpha/beta-Hydrolases"/>
    <property type="match status" value="1"/>
</dbReference>
<dbReference type="PANTHER" id="PTHR20908:SF1">
    <property type="entry name" value="LD15586P"/>
    <property type="match status" value="1"/>
</dbReference>
<protein>
    <recommendedName>
        <fullName evidence="2">Transmembrane protein 53</fullName>
    </recommendedName>
</protein>
<accession>A0A1B6MUY4</accession>
<dbReference type="PANTHER" id="PTHR20908">
    <property type="entry name" value="LD15586P"/>
    <property type="match status" value="1"/>
</dbReference>
<sequence length="329" mass="37696">MVVLKSLLSMGISTSRFCRAPLKGNNITAPLRSIAMLMSTQAMSRQTLTKSLELVTAGPVRMDLGTVVTDTPRPLVVMLAWMLAKKKHINKYCEFYVRRGCDVLTINITPWQLLWPASGSQVVADEVLQFLHHNESCQPLYLHGFSVGGYVWGEVMVKMKQDLPRYQPIIDRIVGQAWDSAADVTEIQVGLPLAVFPRNPIMRLALSKYIAYHLKAFDEEATSHYIRSSQMFHTSLVHSPALLLLSKTDPVGSLASNLRLKETWESMGIKVNWKCWDDSKHVSHYLKYKEEYIKTLENFWDSLNIVKKDHREERHSEREIQREKLQAKL</sequence>
<reference evidence="1" key="1">
    <citation type="submission" date="2015-11" db="EMBL/GenBank/DDBJ databases">
        <title>De novo transcriptome assembly of four potential Pierce s Disease insect vectors from Arizona vineyards.</title>
        <authorList>
            <person name="Tassone E.E."/>
        </authorList>
    </citation>
    <scope>NUCLEOTIDE SEQUENCE</scope>
</reference>
<evidence type="ECO:0008006" key="2">
    <source>
        <dbReference type="Google" id="ProtNLM"/>
    </source>
</evidence>
<gene>
    <name evidence="1" type="ORF">g.30456</name>
</gene>